<comment type="caution">
    <text evidence="10">The sequence shown here is derived from an EMBL/GenBank/DDBJ whole genome shotgun (WGS) entry which is preliminary data.</text>
</comment>
<keyword evidence="3 8" id="KW-0436">Ligase</keyword>
<dbReference type="Gene3D" id="1.20.59.20">
    <property type="match status" value="1"/>
</dbReference>
<dbReference type="InterPro" id="IPR011063">
    <property type="entry name" value="TilS/TtcA_N"/>
</dbReference>
<dbReference type="Pfam" id="PF11734">
    <property type="entry name" value="TilS_C"/>
    <property type="match status" value="1"/>
</dbReference>
<dbReference type="EC" id="6.3.4.19" evidence="8"/>
<evidence type="ECO:0000256" key="6">
    <source>
        <dbReference type="ARBA" id="ARBA00022840"/>
    </source>
</evidence>
<keyword evidence="2 8" id="KW-0963">Cytoplasm</keyword>
<dbReference type="GO" id="GO:0005737">
    <property type="term" value="C:cytoplasm"/>
    <property type="evidence" value="ECO:0007669"/>
    <property type="project" value="UniProtKB-SubCell"/>
</dbReference>
<evidence type="ECO:0000313" key="11">
    <source>
        <dbReference type="Proteomes" id="UP000645257"/>
    </source>
</evidence>
<feature type="binding site" evidence="8">
    <location>
        <begin position="28"/>
        <end position="33"/>
    </location>
    <ligand>
        <name>ATP</name>
        <dbReference type="ChEBI" id="CHEBI:30616"/>
    </ligand>
</feature>
<dbReference type="InterPro" id="IPR014729">
    <property type="entry name" value="Rossmann-like_a/b/a_fold"/>
</dbReference>
<evidence type="ECO:0000256" key="4">
    <source>
        <dbReference type="ARBA" id="ARBA00022694"/>
    </source>
</evidence>
<evidence type="ECO:0000256" key="8">
    <source>
        <dbReference type="HAMAP-Rule" id="MF_01161"/>
    </source>
</evidence>
<dbReference type="PANTHER" id="PTHR43033">
    <property type="entry name" value="TRNA(ILE)-LYSIDINE SYNTHASE-RELATED"/>
    <property type="match status" value="1"/>
</dbReference>
<dbReference type="Proteomes" id="UP000645257">
    <property type="component" value="Unassembled WGS sequence"/>
</dbReference>
<dbReference type="NCBIfam" id="TIGR02432">
    <property type="entry name" value="lysidine_TilS_N"/>
    <property type="match status" value="1"/>
</dbReference>
<reference evidence="10" key="1">
    <citation type="journal article" date="2014" name="Int. J. Syst. Evol. Microbiol.">
        <title>Complete genome sequence of Corynebacterium casei LMG S-19264T (=DSM 44701T), isolated from a smear-ripened cheese.</title>
        <authorList>
            <consortium name="US DOE Joint Genome Institute (JGI-PGF)"/>
            <person name="Walter F."/>
            <person name="Albersmeier A."/>
            <person name="Kalinowski J."/>
            <person name="Ruckert C."/>
        </authorList>
    </citation>
    <scope>NUCLEOTIDE SEQUENCE</scope>
    <source>
        <strain evidence="10">KCTC 32182</strain>
    </source>
</reference>
<dbReference type="InterPro" id="IPR015262">
    <property type="entry name" value="tRNA_Ile_lys_synt_subst-bd"/>
</dbReference>
<comment type="similarity">
    <text evidence="8">Belongs to the tRNA(Ile)-lysidine synthase family.</text>
</comment>
<dbReference type="RefSeq" id="WP_229804682.1">
    <property type="nucleotide sequence ID" value="NZ_BMYX01000011.1"/>
</dbReference>
<name>A0A918UA72_9NEIS</name>
<keyword evidence="5 8" id="KW-0547">Nucleotide-binding</keyword>
<dbReference type="InterPro" id="IPR012795">
    <property type="entry name" value="tRNA_Ile_lys_synt_N"/>
</dbReference>
<accession>A0A918UA72</accession>
<evidence type="ECO:0000256" key="7">
    <source>
        <dbReference type="ARBA" id="ARBA00048539"/>
    </source>
</evidence>
<comment type="catalytic activity">
    <reaction evidence="7 8">
        <text>cytidine(34) in tRNA(Ile2) + L-lysine + ATP = lysidine(34) in tRNA(Ile2) + AMP + diphosphate + H(+)</text>
        <dbReference type="Rhea" id="RHEA:43744"/>
        <dbReference type="Rhea" id="RHEA-COMP:10625"/>
        <dbReference type="Rhea" id="RHEA-COMP:10670"/>
        <dbReference type="ChEBI" id="CHEBI:15378"/>
        <dbReference type="ChEBI" id="CHEBI:30616"/>
        <dbReference type="ChEBI" id="CHEBI:32551"/>
        <dbReference type="ChEBI" id="CHEBI:33019"/>
        <dbReference type="ChEBI" id="CHEBI:82748"/>
        <dbReference type="ChEBI" id="CHEBI:83665"/>
        <dbReference type="ChEBI" id="CHEBI:456215"/>
        <dbReference type="EC" id="6.3.4.19"/>
    </reaction>
</comment>
<dbReference type="GO" id="GO:0005524">
    <property type="term" value="F:ATP binding"/>
    <property type="evidence" value="ECO:0007669"/>
    <property type="project" value="UniProtKB-UniRule"/>
</dbReference>
<evidence type="ECO:0000256" key="5">
    <source>
        <dbReference type="ARBA" id="ARBA00022741"/>
    </source>
</evidence>
<dbReference type="NCBIfam" id="TIGR02433">
    <property type="entry name" value="lysidine_TilS_C"/>
    <property type="match status" value="1"/>
</dbReference>
<comment type="function">
    <text evidence="8">Ligates lysine onto the cytidine present at position 34 of the AUA codon-specific tRNA(Ile) that contains the anticodon CAU, in an ATP-dependent manner. Cytidine is converted to lysidine, thus changing the amino acid specificity of the tRNA from methionine to isoleucine.</text>
</comment>
<keyword evidence="11" id="KW-1185">Reference proteome</keyword>
<dbReference type="Gene3D" id="3.40.50.620">
    <property type="entry name" value="HUPs"/>
    <property type="match status" value="1"/>
</dbReference>
<proteinExistence type="inferred from homology"/>
<reference evidence="10" key="2">
    <citation type="submission" date="2020-09" db="EMBL/GenBank/DDBJ databases">
        <authorList>
            <person name="Sun Q."/>
            <person name="Kim S."/>
        </authorList>
    </citation>
    <scope>NUCLEOTIDE SEQUENCE</scope>
    <source>
        <strain evidence="10">KCTC 32182</strain>
    </source>
</reference>
<dbReference type="AlphaFoldDB" id="A0A918UA72"/>
<keyword evidence="6 8" id="KW-0067">ATP-binding</keyword>
<dbReference type="SMART" id="SM00977">
    <property type="entry name" value="TilS_C"/>
    <property type="match status" value="1"/>
</dbReference>
<dbReference type="SUPFAM" id="SSF52402">
    <property type="entry name" value="Adenine nucleotide alpha hydrolases-like"/>
    <property type="match status" value="1"/>
</dbReference>
<evidence type="ECO:0000256" key="2">
    <source>
        <dbReference type="ARBA" id="ARBA00022490"/>
    </source>
</evidence>
<comment type="subcellular location">
    <subcellularLocation>
        <location evidence="1 8">Cytoplasm</location>
    </subcellularLocation>
</comment>
<evidence type="ECO:0000256" key="1">
    <source>
        <dbReference type="ARBA" id="ARBA00004496"/>
    </source>
</evidence>
<dbReference type="PANTHER" id="PTHR43033:SF1">
    <property type="entry name" value="TRNA(ILE)-LYSIDINE SYNTHASE-RELATED"/>
    <property type="match status" value="1"/>
</dbReference>
<protein>
    <recommendedName>
        <fullName evidence="8">tRNA(Ile)-lysidine synthase</fullName>
        <ecNumber evidence="8">6.3.4.19</ecNumber>
    </recommendedName>
    <alternativeName>
        <fullName evidence="8">tRNA(Ile)-2-lysyl-cytidine synthase</fullName>
    </alternativeName>
    <alternativeName>
        <fullName evidence="8">tRNA(Ile)-lysidine synthetase</fullName>
    </alternativeName>
</protein>
<dbReference type="Pfam" id="PF01171">
    <property type="entry name" value="ATP_bind_3"/>
    <property type="match status" value="1"/>
</dbReference>
<feature type="domain" description="Lysidine-tRNA(Ile) synthetase C-terminal" evidence="9">
    <location>
        <begin position="361"/>
        <end position="430"/>
    </location>
</feature>
<organism evidence="10 11">
    <name type="scientific">Paludibacterium paludis</name>
    <dbReference type="NCBI Taxonomy" id="1225769"/>
    <lineage>
        <taxon>Bacteria</taxon>
        <taxon>Pseudomonadati</taxon>
        <taxon>Pseudomonadota</taxon>
        <taxon>Betaproteobacteria</taxon>
        <taxon>Neisseriales</taxon>
        <taxon>Chromobacteriaceae</taxon>
        <taxon>Paludibacterium</taxon>
    </lineage>
</organism>
<dbReference type="SUPFAM" id="SSF56037">
    <property type="entry name" value="PheT/TilS domain"/>
    <property type="match status" value="1"/>
</dbReference>
<comment type="domain">
    <text evidence="8">The N-terminal region contains the highly conserved SGGXDS motif, predicted to be a P-loop motif involved in ATP binding.</text>
</comment>
<sequence length="439" mass="48507">MRPDLFREVLKQWPDSLSGHLSLELGLSGGIDSVVLLDLLARGRSERPFSLCAVHVHHGLSPHADRWVEHCRALCEALNVPLRVHRVKLAIPGGMSLEAVAREARYGVYRESRADCVVLAHHADDQSETQLLQLLRGGGVRALAGMPTLRDEGGCRYWRPLLGFSREEIEAYAVSRALSWVEDESNADVRWRRNFLRHDVFPRIARAVPEYRRHLARSAALMADAAQVLEEVAGMDLETCEDHEGLDLGRFSALSAPRQRLLLVAWLGKLGAPSAAPEMLEDFRHQVLVAGEDRSPSLTWGGVVVFRYRGRLRAAVAGLRAGGACPLAWPDSGSIQEGWEGRFVWSRRRGGLAESVLEAGLRLVPREGGERVLLEIGHKRVKTLLQEWGIPPALRAGLPLLVRDDGRIAAVPGVAVALDARADDGWWPDWLPDANPAKV</sequence>
<dbReference type="HAMAP" id="MF_01161">
    <property type="entry name" value="tRNA_Ile_lys_synt"/>
    <property type="match status" value="1"/>
</dbReference>
<dbReference type="Pfam" id="PF09179">
    <property type="entry name" value="TilS"/>
    <property type="match status" value="1"/>
</dbReference>
<dbReference type="GO" id="GO:0032267">
    <property type="term" value="F:tRNA(Ile)-lysidine synthase activity"/>
    <property type="evidence" value="ECO:0007669"/>
    <property type="project" value="UniProtKB-EC"/>
</dbReference>
<dbReference type="InterPro" id="IPR012094">
    <property type="entry name" value="tRNA_Ile_lys_synt"/>
</dbReference>
<dbReference type="GO" id="GO:0006400">
    <property type="term" value="P:tRNA modification"/>
    <property type="evidence" value="ECO:0007669"/>
    <property type="project" value="UniProtKB-UniRule"/>
</dbReference>
<dbReference type="CDD" id="cd01992">
    <property type="entry name" value="TilS_N"/>
    <property type="match status" value="1"/>
</dbReference>
<evidence type="ECO:0000256" key="3">
    <source>
        <dbReference type="ARBA" id="ARBA00022598"/>
    </source>
</evidence>
<dbReference type="InterPro" id="IPR012796">
    <property type="entry name" value="Lysidine-tRNA-synth_C"/>
</dbReference>
<evidence type="ECO:0000259" key="9">
    <source>
        <dbReference type="SMART" id="SM00977"/>
    </source>
</evidence>
<dbReference type="EMBL" id="BMYX01000011">
    <property type="protein sequence ID" value="GGY17415.1"/>
    <property type="molecule type" value="Genomic_DNA"/>
</dbReference>
<evidence type="ECO:0000313" key="10">
    <source>
        <dbReference type="EMBL" id="GGY17415.1"/>
    </source>
</evidence>
<dbReference type="SUPFAM" id="SSF82829">
    <property type="entry name" value="MesJ substrate recognition domain-like"/>
    <property type="match status" value="1"/>
</dbReference>
<gene>
    <name evidence="8 10" type="primary">tilS</name>
    <name evidence="10" type="ORF">GCM10011289_21060</name>
</gene>
<keyword evidence="4 8" id="KW-0819">tRNA processing</keyword>